<name>A0A2S7YF46_BEABA</name>
<keyword evidence="2" id="KW-1133">Transmembrane helix</keyword>
<feature type="compositionally biased region" description="Basic and acidic residues" evidence="1">
    <location>
        <begin position="1"/>
        <end position="10"/>
    </location>
</feature>
<keyword evidence="2" id="KW-0472">Membrane</keyword>
<feature type="region of interest" description="Disordered" evidence="1">
    <location>
        <begin position="133"/>
        <end position="263"/>
    </location>
</feature>
<organism evidence="3 4">
    <name type="scientific">Beauveria bassiana</name>
    <name type="common">White muscardine disease fungus</name>
    <name type="synonym">Tritirachium shiotae</name>
    <dbReference type="NCBI Taxonomy" id="176275"/>
    <lineage>
        <taxon>Eukaryota</taxon>
        <taxon>Fungi</taxon>
        <taxon>Dikarya</taxon>
        <taxon>Ascomycota</taxon>
        <taxon>Pezizomycotina</taxon>
        <taxon>Sordariomycetes</taxon>
        <taxon>Hypocreomycetidae</taxon>
        <taxon>Hypocreales</taxon>
        <taxon>Cordycipitaceae</taxon>
        <taxon>Beauveria</taxon>
    </lineage>
</organism>
<dbReference type="OrthoDB" id="4870845at2759"/>
<feature type="compositionally biased region" description="Pro residues" evidence="1">
    <location>
        <begin position="160"/>
        <end position="180"/>
    </location>
</feature>
<accession>A0A2S7YF46</accession>
<evidence type="ECO:0000313" key="4">
    <source>
        <dbReference type="Proteomes" id="UP000237441"/>
    </source>
</evidence>
<feature type="compositionally biased region" description="Low complexity" evidence="1">
    <location>
        <begin position="181"/>
        <end position="228"/>
    </location>
</feature>
<dbReference type="EMBL" id="JRHA01000005">
    <property type="protein sequence ID" value="PQK14795.1"/>
    <property type="molecule type" value="Genomic_DNA"/>
</dbReference>
<comment type="caution">
    <text evidence="3">The sequence shown here is derived from an EMBL/GenBank/DDBJ whole genome shotgun (WGS) entry which is preliminary data.</text>
</comment>
<feature type="region of interest" description="Disordered" evidence="1">
    <location>
        <begin position="1"/>
        <end position="52"/>
    </location>
</feature>
<feature type="region of interest" description="Disordered" evidence="1">
    <location>
        <begin position="93"/>
        <end position="119"/>
    </location>
</feature>
<protein>
    <submittedName>
        <fullName evidence="3">Uncharacterized protein</fullName>
    </submittedName>
</protein>
<feature type="compositionally biased region" description="Low complexity" evidence="1">
    <location>
        <begin position="238"/>
        <end position="263"/>
    </location>
</feature>
<keyword evidence="2" id="KW-0812">Transmembrane</keyword>
<gene>
    <name evidence="3" type="ORF">BB8028_0005g03210</name>
</gene>
<dbReference type="AlphaFoldDB" id="A0A2S7YF46"/>
<evidence type="ECO:0000256" key="1">
    <source>
        <dbReference type="SAM" id="MobiDB-lite"/>
    </source>
</evidence>
<feature type="compositionally biased region" description="Low complexity" evidence="1">
    <location>
        <begin position="133"/>
        <end position="159"/>
    </location>
</feature>
<evidence type="ECO:0000256" key="2">
    <source>
        <dbReference type="SAM" id="Phobius"/>
    </source>
</evidence>
<proteinExistence type="predicted"/>
<feature type="region of interest" description="Disordered" evidence="1">
    <location>
        <begin position="295"/>
        <end position="314"/>
    </location>
</feature>
<dbReference type="Proteomes" id="UP000237441">
    <property type="component" value="Unassembled WGS sequence"/>
</dbReference>
<feature type="compositionally biased region" description="Low complexity" evidence="1">
    <location>
        <begin position="106"/>
        <end position="119"/>
    </location>
</feature>
<sequence>MSSDMHHDSTLEAGLLRKQQQEEEKSQLSARSFGDRTPGIPDTCPGQQESRKMSPLRRFLVIALIGLVALMGLAAAGGSCPGAMQHRAVQLDKRQAPGSNTTTPPTNQGNEGNQQTTGGVTQTISNTVTETAVTTETVHQPTSGSNPTGSSSTGTSEPGSSPPASSPPSSSAPPPPPPSSTPSSPATPSNPTTSVPTSQAPPASTPTASPSTPAPVPSSGTSPTASTTEVASSSNPQTTFSSAESTTSSPETTPRRTITTGTVTTSSAVQETITRTNGDGGIEIITSTSWVEIRPSSTDKADPSLQNVANSRGAGSVAAAAIAGVVAGAMML</sequence>
<reference evidence="3 4" key="1">
    <citation type="submission" date="2016-07" db="EMBL/GenBank/DDBJ databases">
        <title>Comparative genomics of the entomopathogenic fungus Beauveria bassiana.</title>
        <authorList>
            <person name="Valero Jimenez C.A."/>
            <person name="Zwaan B.J."/>
            <person name="Van Kan J.A."/>
            <person name="Takken W."/>
            <person name="Debets A.J."/>
            <person name="Schoustra S.E."/>
            <person name="Koenraadt C.J."/>
        </authorList>
    </citation>
    <scope>NUCLEOTIDE SEQUENCE [LARGE SCALE GENOMIC DNA]</scope>
    <source>
        <strain evidence="3 4">ARSEF 8028</strain>
    </source>
</reference>
<feature type="transmembrane region" description="Helical" evidence="2">
    <location>
        <begin position="59"/>
        <end position="78"/>
    </location>
</feature>
<evidence type="ECO:0000313" key="3">
    <source>
        <dbReference type="EMBL" id="PQK14795.1"/>
    </source>
</evidence>